<organism evidence="1 2">
    <name type="scientific">Methylomonas methanica (strain DSM 25384 / MC09)</name>
    <dbReference type="NCBI Taxonomy" id="857087"/>
    <lineage>
        <taxon>Bacteria</taxon>
        <taxon>Pseudomonadati</taxon>
        <taxon>Pseudomonadota</taxon>
        <taxon>Gammaproteobacteria</taxon>
        <taxon>Methylococcales</taxon>
        <taxon>Methylococcaceae</taxon>
        <taxon>Methylomonas</taxon>
    </lineage>
</organism>
<dbReference type="HOGENOM" id="CLU_239873_0_0_6"/>
<accession>F9ZVI5</accession>
<dbReference type="OrthoDB" id="535891at2"/>
<sequence length="1734" mass="186025">MTADSAKAPAWLAKLADQIRRNLANGVSVLHATPLAADSDAGSLPFDPKALQITDALLTADVNAVTVQGTAKLFGEAAIPVTLGYSAIDGACYFVLHVWPENWPPLVVLKALGLPFNDLSICWQYGPLSLDAEQQPIPVSSHLQYAATLKLAGLTLPFDLVPPSTPDAGALWRISGAFEPVALDNLRALLAWIGNWAPLPELPLPEGNTGLALTGMECLFDPAAPRLAGASLRVAHTLPWPLLAGRIELQQTRISLGCLFDPEQAQYRALFAIDAEMTLAGRTVQVGVNRQAATGDIVLELRSAEAQLPDLDSLARLAGMPSLNAYLPAALVRLSGLNLGAFRVELAGQNAAISHVSASLSCDDEVTILPGLALENLRLQLVLTPDDTPKIHGTATALLKLAGHYIGLYGDLNQTLTLGGTLDSLPLSALAVRLPGLPKAMPEIELRYVLINLESNGSLHFEASVAADFTVLAQTFNIPVPAGMAGISLSSLSLDVDLEQGGWQLSLVAEQRFAFPASAAQHFELTNIVLTLGADAAQTLSVAGGFTLAGSIGLGNDLSLSLPGEGLRAGFDTGSGWTLNGEVTVRLFGKTHTDWRAGFDQGLFTLRYPKPLALLDEAFASASFGRFQIGITRTADAGSTQAHWGFAATGEGLVNIPALLEASAHIELDSISKRLLIVAPNPKIPAIPLAPGVSAEIAVDKLILAHDRHWSFAGAATLSLDGIPDALRRYLPSPCSGQLAIDAGKIALYCAIEQQLDFGPLAIKLADLEVPLGNPLVTIRSMNLDLGQQPALGANLTVAIPAELNRLLGWDEHFRPTTVFLNPSVDLQLTVNRAGIGLTLINGSSPLRALQVDRDGFCRWDLGAVGQFSFQVPTLSFHGGAWQGSFGMRHGPLAVPLAPVKFLMRQLGIPGTELVPNSVPIPDAIDLTRLGSELPKLAGQQVWQALNGQPLLRTLLQQMLDALGAVVGGIEKAMPADLLEYLTLHIPESIFFDIDTAGPTLSLRTDDAEPLKFMLPWFAAMPPGLLGVQLKRLSLGQIGGGLGLLGVDGRLDYFDVVTLAVAVLPGVDAKGFRNRLTLANTLAVLPPAFPMPIPLFYDDLQWELRSWTGLGLTTDWKNRLRMDLLATGSDLLRFFSQKDFLLSEQARDGFDIQFQIGPNFIALPEFIGGKTLGQTQAVTPALPAGESLKRLLDSLKTGNPAYLITAIPLHDPAQQTWYRLGRMRDAVRFGPLTFSAGLGWCIATQQELVSGILPNPQASAVLGELNQQDVLQSLPKKAGGAAYSKGFVVMLMGEAGVAPLLEVKAYFGMALTAKQHYAADNEGGFETGFVLQGTIATLLTLRIQGDIRIDRQSNTTVHGDCSLRLRDTELIGVATTVQVGKASFDMAVVLRLAGERCRLKGGFHIEAKRVFIFGRFEWVYGKNGAYISQQATASFDQYGLSIELEATRFFGVDALFVFYIDSRKSHAIGVRGEIDISTLSGHFLQSFSAIAEDIAHQVKNSYGEWEHLANAYNGNMSIANGLAKYLTRFAKELPAMVDAQIKDHAKWPVKGKSRSEGRKQAKAIADQLKNVAGHLETADAEATKKIIIALIKTALAAKVEIEVFPFHYEKSIWDYSAAARSAKKHLKQALAFIEKVPAQKLAAHKAKDVWQQHIARQNIADTIAASVKAGVGEIPKINAIEWETGQLFPVPAIDKVRVRGVYKQKPLTLVDFSFNFADPATAAKGIALAFIQQL</sequence>
<dbReference type="Proteomes" id="UP000008888">
    <property type="component" value="Chromosome"/>
</dbReference>
<reference evidence="1 2" key="1">
    <citation type="journal article" date="2011" name="J. Bacteriol.">
        <title>Complete Genome Sequence of the Aerobic Marine Methanotroph Methylomonas methanica MC09.</title>
        <authorList>
            <person name="Boden R."/>
            <person name="Cunliffe M."/>
            <person name="Scanlan J."/>
            <person name="Moussard H."/>
            <person name="Kits K.D."/>
            <person name="Klotz M.G."/>
            <person name="Jetten M.S."/>
            <person name="Vuilleumier S."/>
            <person name="Han J."/>
            <person name="Peters L."/>
            <person name="Mikhailova N."/>
            <person name="Teshima H."/>
            <person name="Tapia R."/>
            <person name="Kyrpides N."/>
            <person name="Ivanova N."/>
            <person name="Pagani I."/>
            <person name="Cheng J.F."/>
            <person name="Goodwin L."/>
            <person name="Han C."/>
            <person name="Hauser L."/>
            <person name="Land M.L."/>
            <person name="Lapidus A."/>
            <person name="Lucas S."/>
            <person name="Pitluck S."/>
            <person name="Woyke T."/>
            <person name="Stein L."/>
            <person name="Murrell J.C."/>
        </authorList>
    </citation>
    <scope>NUCLEOTIDE SEQUENCE [LARGE SCALE GENOMIC DNA]</scope>
    <source>
        <strain evidence="1 2">MC09</strain>
    </source>
</reference>
<dbReference type="STRING" id="857087.Metme_3604"/>
<reference evidence="2" key="3">
    <citation type="submission" date="2011-05" db="EMBL/GenBank/DDBJ databases">
        <title>Complete sequence of Methylomonas methanica MC09.</title>
        <authorList>
            <consortium name="US DOE Joint Genome Institute"/>
            <person name="Lucas S."/>
            <person name="Han J."/>
            <person name="Lapidus A."/>
            <person name="Cheng J.-F."/>
            <person name="Goodwin L."/>
            <person name="Pitluck S."/>
            <person name="Peters L."/>
            <person name="Mikhailova N."/>
            <person name="Teshima H."/>
            <person name="Han C."/>
            <person name="Tapia R."/>
            <person name="Land M."/>
            <person name="Hauser L."/>
            <person name="Kyrpides N."/>
            <person name="Ivanova N."/>
            <person name="Pagani I."/>
            <person name="Stein L."/>
            <person name="Woyke T."/>
        </authorList>
    </citation>
    <scope>NUCLEOTIDE SEQUENCE [LARGE SCALE GENOMIC DNA]</scope>
    <source>
        <strain evidence="2">MC09</strain>
    </source>
</reference>
<gene>
    <name evidence="1" type="ordered locus">Metme_3604</name>
</gene>
<reference key="2">
    <citation type="submission" date="2011-05" db="EMBL/GenBank/DDBJ databases">
        <title>Complete genome sequence of the aerobic marine methanotroph Methylomonas methanica MC09.</title>
        <authorList>
            <person name="Boden R."/>
            <person name="Cunliffe M."/>
            <person name="Scanlan J."/>
            <person name="Moussard H."/>
            <person name="Kits K.D."/>
            <person name="Klotz M."/>
            <person name="Jetten M."/>
            <person name="Vuilleumier S."/>
            <person name="Han J."/>
            <person name="Peters L."/>
            <person name="Mikhailova N."/>
            <person name="Teshima H."/>
            <person name="Tapia R."/>
            <person name="Kyrpides N."/>
            <person name="Ivanova N."/>
            <person name="Pagani I."/>
            <person name="Cheng J.-F."/>
            <person name="Goodwin L."/>
            <person name="Han C."/>
            <person name="Hauser L."/>
            <person name="Land M."/>
            <person name="Lapidus A."/>
            <person name="Lucas S."/>
            <person name="Pitluck S."/>
            <person name="Woyke T."/>
            <person name="Stein L.Y."/>
            <person name="Murrell C."/>
        </authorList>
    </citation>
    <scope>NUCLEOTIDE SEQUENCE</scope>
    <source>
        <strain>MC09</strain>
    </source>
</reference>
<keyword evidence="2" id="KW-1185">Reference proteome</keyword>
<dbReference type="KEGG" id="mmt:Metme_3604"/>
<proteinExistence type="predicted"/>
<evidence type="ECO:0000313" key="2">
    <source>
        <dbReference type="Proteomes" id="UP000008888"/>
    </source>
</evidence>
<dbReference type="EMBL" id="CP002738">
    <property type="protein sequence ID" value="AEG01967.1"/>
    <property type="molecule type" value="Genomic_DNA"/>
</dbReference>
<name>F9ZVI5_METMM</name>
<protein>
    <submittedName>
        <fullName evidence="1">Uncharacterized protein</fullName>
    </submittedName>
</protein>
<dbReference type="RefSeq" id="WP_013820187.1">
    <property type="nucleotide sequence ID" value="NC_015572.1"/>
</dbReference>
<evidence type="ECO:0000313" key="1">
    <source>
        <dbReference type="EMBL" id="AEG01967.1"/>
    </source>
</evidence>